<feature type="compositionally biased region" description="Basic and acidic residues" evidence="7">
    <location>
        <begin position="581"/>
        <end position="616"/>
    </location>
</feature>
<feature type="region of interest" description="Disordered" evidence="7">
    <location>
        <begin position="539"/>
        <end position="657"/>
    </location>
</feature>
<feature type="compositionally biased region" description="Low complexity" evidence="7">
    <location>
        <begin position="433"/>
        <end position="452"/>
    </location>
</feature>
<dbReference type="EMBL" id="JARBJD010000055">
    <property type="protein sequence ID" value="KAK2956488.1"/>
    <property type="molecule type" value="Genomic_DNA"/>
</dbReference>
<keyword evidence="1 9" id="KW-0723">Serine/threonine-protein kinase</keyword>
<evidence type="ECO:0000313" key="10">
    <source>
        <dbReference type="Proteomes" id="UP001281761"/>
    </source>
</evidence>
<organism evidence="9 10">
    <name type="scientific">Blattamonas nauphoetae</name>
    <dbReference type="NCBI Taxonomy" id="2049346"/>
    <lineage>
        <taxon>Eukaryota</taxon>
        <taxon>Metamonada</taxon>
        <taxon>Preaxostyla</taxon>
        <taxon>Oxymonadida</taxon>
        <taxon>Blattamonas</taxon>
    </lineage>
</organism>
<dbReference type="GO" id="GO:0004674">
    <property type="term" value="F:protein serine/threonine kinase activity"/>
    <property type="evidence" value="ECO:0007669"/>
    <property type="project" value="UniProtKB-KW"/>
</dbReference>
<dbReference type="InterPro" id="IPR000719">
    <property type="entry name" value="Prot_kinase_dom"/>
</dbReference>
<gene>
    <name evidence="9" type="ORF">BLNAU_8542</name>
</gene>
<feature type="domain" description="Protein kinase" evidence="8">
    <location>
        <begin position="80"/>
        <end position="405"/>
    </location>
</feature>
<feature type="compositionally biased region" description="Polar residues" evidence="7">
    <location>
        <begin position="453"/>
        <end position="473"/>
    </location>
</feature>
<accession>A0ABQ9XYF0</accession>
<dbReference type="PROSITE" id="PS50011">
    <property type="entry name" value="PROTEIN_KINASE_DOM"/>
    <property type="match status" value="1"/>
</dbReference>
<keyword evidence="4 9" id="KW-0418">Kinase</keyword>
<dbReference type="PROSITE" id="PS00108">
    <property type="entry name" value="PROTEIN_KINASE_ST"/>
    <property type="match status" value="1"/>
</dbReference>
<keyword evidence="2 9" id="KW-0808">Transferase</keyword>
<name>A0ABQ9XYF0_9EUKA</name>
<evidence type="ECO:0000313" key="9">
    <source>
        <dbReference type="EMBL" id="KAK2956488.1"/>
    </source>
</evidence>
<feature type="compositionally biased region" description="Basic and acidic residues" evidence="7">
    <location>
        <begin position="551"/>
        <end position="570"/>
    </location>
</feature>
<keyword evidence="10" id="KW-1185">Reference proteome</keyword>
<dbReference type="SMART" id="SM00220">
    <property type="entry name" value="S_TKc"/>
    <property type="match status" value="1"/>
</dbReference>
<evidence type="ECO:0000256" key="3">
    <source>
        <dbReference type="ARBA" id="ARBA00022741"/>
    </source>
</evidence>
<reference evidence="9 10" key="1">
    <citation type="journal article" date="2022" name="bioRxiv">
        <title>Genomics of Preaxostyla Flagellates Illuminates Evolutionary Transitions and the Path Towards Mitochondrial Loss.</title>
        <authorList>
            <person name="Novak L.V.F."/>
            <person name="Treitli S.C."/>
            <person name="Pyrih J."/>
            <person name="Halakuc P."/>
            <person name="Pipaliya S.V."/>
            <person name="Vacek V."/>
            <person name="Brzon O."/>
            <person name="Soukal P."/>
            <person name="Eme L."/>
            <person name="Dacks J.B."/>
            <person name="Karnkowska A."/>
            <person name="Elias M."/>
            <person name="Hampl V."/>
        </authorList>
    </citation>
    <scope>NUCLEOTIDE SEQUENCE [LARGE SCALE GENOMIC DNA]</scope>
    <source>
        <strain evidence="9">NAU3</strain>
        <tissue evidence="9">Gut</tissue>
    </source>
</reference>
<protein>
    <submittedName>
        <fullName evidence="9">Serine/threonine protein kinase</fullName>
        <ecNumber evidence="9">2.7.11.1</ecNumber>
    </submittedName>
</protein>
<dbReference type="PANTHER" id="PTHR24058:SF17">
    <property type="entry name" value="HOMEODOMAIN INTERACTING PROTEIN KINASE, ISOFORM D"/>
    <property type="match status" value="1"/>
</dbReference>
<dbReference type="InterPro" id="IPR050494">
    <property type="entry name" value="Ser_Thr_dual-spec_kinase"/>
</dbReference>
<dbReference type="InterPro" id="IPR008271">
    <property type="entry name" value="Ser/Thr_kinase_AS"/>
</dbReference>
<evidence type="ECO:0000256" key="4">
    <source>
        <dbReference type="ARBA" id="ARBA00022777"/>
    </source>
</evidence>
<feature type="region of interest" description="Disordered" evidence="7">
    <location>
        <begin position="415"/>
        <end position="513"/>
    </location>
</feature>
<dbReference type="Gene3D" id="1.10.510.10">
    <property type="entry name" value="Transferase(Phosphotransferase) domain 1"/>
    <property type="match status" value="1"/>
</dbReference>
<evidence type="ECO:0000256" key="1">
    <source>
        <dbReference type="ARBA" id="ARBA00022527"/>
    </source>
</evidence>
<keyword evidence="5 6" id="KW-0067">ATP-binding</keyword>
<dbReference type="Proteomes" id="UP001281761">
    <property type="component" value="Unassembled WGS sequence"/>
</dbReference>
<dbReference type="PANTHER" id="PTHR24058">
    <property type="entry name" value="DUAL SPECIFICITY PROTEIN KINASE"/>
    <property type="match status" value="1"/>
</dbReference>
<dbReference type="PROSITE" id="PS00107">
    <property type="entry name" value="PROTEIN_KINASE_ATP"/>
    <property type="match status" value="1"/>
</dbReference>
<feature type="binding site" evidence="6">
    <location>
        <position position="109"/>
    </location>
    <ligand>
        <name>ATP</name>
        <dbReference type="ChEBI" id="CHEBI:30616"/>
    </ligand>
</feature>
<proteinExistence type="predicted"/>
<feature type="compositionally biased region" description="Low complexity" evidence="7">
    <location>
        <begin position="416"/>
        <end position="426"/>
    </location>
</feature>
<dbReference type="SUPFAM" id="SSF56112">
    <property type="entry name" value="Protein kinase-like (PK-like)"/>
    <property type="match status" value="1"/>
</dbReference>
<evidence type="ECO:0000259" key="8">
    <source>
        <dbReference type="PROSITE" id="PS50011"/>
    </source>
</evidence>
<evidence type="ECO:0000256" key="2">
    <source>
        <dbReference type="ARBA" id="ARBA00022679"/>
    </source>
</evidence>
<dbReference type="InterPro" id="IPR011009">
    <property type="entry name" value="Kinase-like_dom_sf"/>
</dbReference>
<dbReference type="InterPro" id="IPR017441">
    <property type="entry name" value="Protein_kinase_ATP_BS"/>
</dbReference>
<feature type="compositionally biased region" description="Gly residues" evidence="7">
    <location>
        <begin position="501"/>
        <end position="510"/>
    </location>
</feature>
<sequence>MQISPTSLSRITIDLLQVYRNSYPQYPYSPINREKGKILTANSELSQPNGFDNRNGDYIFRVGDVIAKTDSMGRIMGNKYVVESLLGAGSFGQVMRCLCKETYQTFAVKVIKNLPAYTKQANLEARILQDLIVADPQNKHHTLRLIDHFMFKGHLCFVTEMHGMDIYSVLKQNKFRGFNLAIISKILEQILDCLTVTWRIGLIHSDLKPENLLLDHCLPFIRVIDFGSAAYEGYTVFSYVQSRYYRSPEVILGLPYDCRVDMWSVGCIAAELFIGHPLFPGCHEHDQIFRITNMLGPFPSEMVKMGKKSGKYYVSDPTQPHGYRFATNEEYSKRANPSKQPRAYGYVQPTLDLTIEAHQKLHSPTHISLINTPEYLVYLDFIKRCLAYNPYDRMTPLEALSHPFITRSLHHPPYSPLSHHSPSSLLAGSGGKSPMTVNSSSSSIPPANHSSSTVASTNTSDSPLSSCQPLNSFQGGGSVGYVDQSQGQGQGQAEGALWGASGQGRQGGMGMQQQNQFYGQGSRLATSWTSEVQQPLIAFPPLTTTRYSPRSQEKREFEYPHPTKQEERGKGGRRGQGSGEWGREESGRRESGEGGVEGKGRNEEKKKERQEMRRIIEWNPNITPFQSKLHRKPNPSAEEEGRRSGKRQGMVVDEVVE</sequence>
<dbReference type="EC" id="2.7.11.1" evidence="9"/>
<keyword evidence="3 6" id="KW-0547">Nucleotide-binding</keyword>
<dbReference type="Pfam" id="PF00069">
    <property type="entry name" value="Pkinase"/>
    <property type="match status" value="1"/>
</dbReference>
<evidence type="ECO:0000256" key="6">
    <source>
        <dbReference type="PROSITE-ProRule" id="PRU10141"/>
    </source>
</evidence>
<comment type="caution">
    <text evidence="9">The sequence shown here is derived from an EMBL/GenBank/DDBJ whole genome shotgun (WGS) entry which is preliminary data.</text>
</comment>
<evidence type="ECO:0000256" key="5">
    <source>
        <dbReference type="ARBA" id="ARBA00022840"/>
    </source>
</evidence>
<evidence type="ECO:0000256" key="7">
    <source>
        <dbReference type="SAM" id="MobiDB-lite"/>
    </source>
</evidence>
<dbReference type="Gene3D" id="3.30.200.20">
    <property type="entry name" value="Phosphorylase Kinase, domain 1"/>
    <property type="match status" value="1"/>
</dbReference>